<gene>
    <name evidence="2" type="ORF">ACFQ3C_08045</name>
</gene>
<reference evidence="3" key="1">
    <citation type="journal article" date="2019" name="Int. J. Syst. Evol. Microbiol.">
        <title>The Global Catalogue of Microorganisms (GCM) 10K type strain sequencing project: providing services to taxonomists for standard genome sequencing and annotation.</title>
        <authorList>
            <consortium name="The Broad Institute Genomics Platform"/>
            <consortium name="The Broad Institute Genome Sequencing Center for Infectious Disease"/>
            <person name="Wu L."/>
            <person name="Ma J."/>
        </authorList>
    </citation>
    <scope>NUCLEOTIDE SEQUENCE [LARGE SCALE GENOMIC DNA]</scope>
    <source>
        <strain evidence="3">CCUG 55328</strain>
    </source>
</reference>
<dbReference type="Proteomes" id="UP001597151">
    <property type="component" value="Unassembled WGS sequence"/>
</dbReference>
<feature type="transmembrane region" description="Helical" evidence="1">
    <location>
        <begin position="20"/>
        <end position="38"/>
    </location>
</feature>
<keyword evidence="1" id="KW-0472">Membrane</keyword>
<protein>
    <recommendedName>
        <fullName evidence="4">Heme exporter protein D</fullName>
    </recommendedName>
</protein>
<proteinExistence type="predicted"/>
<evidence type="ECO:0000256" key="1">
    <source>
        <dbReference type="SAM" id="Phobius"/>
    </source>
</evidence>
<evidence type="ECO:0000313" key="3">
    <source>
        <dbReference type="Proteomes" id="UP001597151"/>
    </source>
</evidence>
<dbReference type="RefSeq" id="WP_380790332.1">
    <property type="nucleotide sequence ID" value="NZ_JBHTKR010000003.1"/>
</dbReference>
<evidence type="ECO:0008006" key="4">
    <source>
        <dbReference type="Google" id="ProtNLM"/>
    </source>
</evidence>
<comment type="caution">
    <text evidence="2">The sequence shown here is derived from an EMBL/GenBank/DDBJ whole genome shotgun (WGS) entry which is preliminary data.</text>
</comment>
<name>A0ABW3TBQ1_9RHOB</name>
<organism evidence="2 3">
    <name type="scientific">Seohaeicola saemankumensis</name>
    <dbReference type="NCBI Taxonomy" id="481181"/>
    <lineage>
        <taxon>Bacteria</taxon>
        <taxon>Pseudomonadati</taxon>
        <taxon>Pseudomonadota</taxon>
        <taxon>Alphaproteobacteria</taxon>
        <taxon>Rhodobacterales</taxon>
        <taxon>Roseobacteraceae</taxon>
        <taxon>Seohaeicola</taxon>
    </lineage>
</organism>
<keyword evidence="1" id="KW-0812">Transmembrane</keyword>
<evidence type="ECO:0000313" key="2">
    <source>
        <dbReference type="EMBL" id="MFD1194619.1"/>
    </source>
</evidence>
<accession>A0ABW3TBQ1</accession>
<keyword evidence="3" id="KW-1185">Reference proteome</keyword>
<dbReference type="EMBL" id="JBHTKR010000003">
    <property type="protein sequence ID" value="MFD1194619.1"/>
    <property type="molecule type" value="Genomic_DNA"/>
</dbReference>
<sequence>MTSIYDTRTPGALLSETALGFYVFVAVIVIAAAAWIGCEIQLRRIKAREKEEQSSRKQDETR</sequence>
<keyword evidence="1" id="KW-1133">Transmembrane helix</keyword>